<feature type="transmembrane region" description="Helical" evidence="6">
    <location>
        <begin position="96"/>
        <end position="117"/>
    </location>
</feature>
<name>A0ABX5M5B0_9GAMM</name>
<dbReference type="SUPFAM" id="SSF109755">
    <property type="entry name" value="PhoU-like"/>
    <property type="match status" value="1"/>
</dbReference>
<protein>
    <recommendedName>
        <fullName evidence="7">PhoU domain-containing protein</fullName>
    </recommendedName>
</protein>
<dbReference type="InterPro" id="IPR026022">
    <property type="entry name" value="PhoU_dom"/>
</dbReference>
<evidence type="ECO:0000256" key="1">
    <source>
        <dbReference type="ARBA" id="ARBA00004651"/>
    </source>
</evidence>
<proteinExistence type="predicted"/>
<keyword evidence="4 6" id="KW-1133">Transmembrane helix</keyword>
<gene>
    <name evidence="8" type="ORF">WH50_02590</name>
</gene>
<organism evidence="8 9">
    <name type="scientific">Pokkaliibacter plantistimulans</name>
    <dbReference type="NCBI Taxonomy" id="1635171"/>
    <lineage>
        <taxon>Bacteria</taxon>
        <taxon>Pseudomonadati</taxon>
        <taxon>Pseudomonadota</taxon>
        <taxon>Gammaproteobacteria</taxon>
        <taxon>Oceanospirillales</taxon>
        <taxon>Balneatrichaceae</taxon>
        <taxon>Pokkaliibacter</taxon>
    </lineage>
</organism>
<dbReference type="InterPro" id="IPR038078">
    <property type="entry name" value="PhoU-like_sf"/>
</dbReference>
<feature type="transmembrane region" description="Helical" evidence="6">
    <location>
        <begin position="208"/>
        <end position="230"/>
    </location>
</feature>
<feature type="transmembrane region" description="Helical" evidence="6">
    <location>
        <begin position="175"/>
        <end position="196"/>
    </location>
</feature>
<dbReference type="Pfam" id="PF01895">
    <property type="entry name" value="PhoU"/>
    <property type="match status" value="1"/>
</dbReference>
<comment type="subcellular location">
    <subcellularLocation>
        <location evidence="1">Cell membrane</location>
        <topology evidence="1">Multi-pass membrane protein</topology>
    </subcellularLocation>
</comment>
<sequence length="534" mass="58347">MNELIHLAGAIALLLWGIRMVRTGFERAYGRRLETAVRVLTRRRPMAALLGVGAAGALQSSTAVVLLATGFVATGALGLMPALALSIGAEIGSSLVALLLSLNLSLLSPLLLLAGYLAFNNATARLTKYWGRIGLGLGLLLLALKLIAQTTAVMRSGDGMEYLTAILAHDTALTLFLMALFTWVVHSSLAVILITAHLTMDGAIPPEMAMIMVLGANLGGALPALSAGWAMGPQGRVVIWGNLAIRLCAVLIGFLLYGVNSLPSHWLTGWGLTSPVLFHVLINMLSGLLLLGLLPRLLPLLVRLVPAQQPVALDEAQPMYLSREDIRNPARAMANVANEALRIADIAYRMLESTPRAFADQTVIAQIKSLDDDIDHIHREATYYLAAIDDSERSDEEQQRWQDTFNFVTNLEHVGDIIDASLMVLARQKHKANVEFSPTGQEELDSLFEDLFEIFRLSQAVFLSQNPALAKELIDAKRQYRSRIFNCRERHAARLRSRVPASLGSSRIHMDILRDLQRISSHLVATAYPIVERA</sequence>
<keyword evidence="9" id="KW-1185">Reference proteome</keyword>
<dbReference type="RefSeq" id="WP_110185894.1">
    <property type="nucleotide sequence ID" value="NZ_CP177354.1"/>
</dbReference>
<feature type="transmembrane region" description="Helical" evidence="6">
    <location>
        <begin position="276"/>
        <end position="294"/>
    </location>
</feature>
<feature type="transmembrane region" description="Helical" evidence="6">
    <location>
        <begin position="129"/>
        <end position="154"/>
    </location>
</feature>
<dbReference type="Proteomes" id="UP000248090">
    <property type="component" value="Unassembled WGS sequence"/>
</dbReference>
<feature type="transmembrane region" description="Helical" evidence="6">
    <location>
        <begin position="6"/>
        <end position="25"/>
    </location>
</feature>
<evidence type="ECO:0000259" key="7">
    <source>
        <dbReference type="Pfam" id="PF01895"/>
    </source>
</evidence>
<evidence type="ECO:0000256" key="2">
    <source>
        <dbReference type="ARBA" id="ARBA00022475"/>
    </source>
</evidence>
<evidence type="ECO:0000256" key="4">
    <source>
        <dbReference type="ARBA" id="ARBA00022989"/>
    </source>
</evidence>
<keyword evidence="3 6" id="KW-0812">Transmembrane</keyword>
<evidence type="ECO:0000313" key="9">
    <source>
        <dbReference type="Proteomes" id="UP000248090"/>
    </source>
</evidence>
<feature type="domain" description="PhoU" evidence="7">
    <location>
        <begin position="342"/>
        <end position="418"/>
    </location>
</feature>
<dbReference type="InterPro" id="IPR003841">
    <property type="entry name" value="Na/Pi_transpt"/>
</dbReference>
<evidence type="ECO:0000256" key="6">
    <source>
        <dbReference type="SAM" id="Phobius"/>
    </source>
</evidence>
<comment type="caution">
    <text evidence="8">The sequence shown here is derived from an EMBL/GenBank/DDBJ whole genome shotgun (WGS) entry which is preliminary data.</text>
</comment>
<dbReference type="Pfam" id="PF02690">
    <property type="entry name" value="Na_Pi_cotrans"/>
    <property type="match status" value="1"/>
</dbReference>
<keyword evidence="2" id="KW-1003">Cell membrane</keyword>
<dbReference type="NCBIfam" id="NF037997">
    <property type="entry name" value="Na_Pi_symport"/>
    <property type="match status" value="1"/>
</dbReference>
<feature type="transmembrane region" description="Helical" evidence="6">
    <location>
        <begin position="71"/>
        <end position="89"/>
    </location>
</feature>
<dbReference type="EMBL" id="LAPT01000008">
    <property type="protein sequence ID" value="PXF32773.1"/>
    <property type="molecule type" value="Genomic_DNA"/>
</dbReference>
<accession>A0ABX5M5B0</accession>
<feature type="transmembrane region" description="Helical" evidence="6">
    <location>
        <begin position="237"/>
        <end position="256"/>
    </location>
</feature>
<dbReference type="Gene3D" id="1.20.58.220">
    <property type="entry name" value="Phosphate transport system protein phou homolog 2, domain 2"/>
    <property type="match status" value="1"/>
</dbReference>
<dbReference type="PANTHER" id="PTHR10010">
    <property type="entry name" value="SOLUTE CARRIER FAMILY 34 SODIUM PHOSPHATE , MEMBER 2-RELATED"/>
    <property type="match status" value="1"/>
</dbReference>
<dbReference type="PANTHER" id="PTHR10010:SF46">
    <property type="entry name" value="SODIUM-DEPENDENT PHOSPHATE TRANSPORT PROTEIN 2B"/>
    <property type="match status" value="1"/>
</dbReference>
<evidence type="ECO:0000313" key="8">
    <source>
        <dbReference type="EMBL" id="PXF32773.1"/>
    </source>
</evidence>
<evidence type="ECO:0000256" key="3">
    <source>
        <dbReference type="ARBA" id="ARBA00022692"/>
    </source>
</evidence>
<evidence type="ECO:0000256" key="5">
    <source>
        <dbReference type="ARBA" id="ARBA00023136"/>
    </source>
</evidence>
<reference evidence="8 9" key="1">
    <citation type="submission" date="2015-03" db="EMBL/GenBank/DDBJ databases">
        <authorList>
            <person name="Krishnan R."/>
            <person name="Midha S."/>
            <person name="Patil P.B."/>
            <person name="Rameshkumar N."/>
        </authorList>
    </citation>
    <scope>NUCLEOTIDE SEQUENCE [LARGE SCALE GENOMIC DNA]</scope>
    <source>
        <strain evidence="8 9">L1E11</strain>
    </source>
</reference>
<keyword evidence="5 6" id="KW-0472">Membrane</keyword>